<feature type="transmembrane region" description="Helical" evidence="7">
    <location>
        <begin position="71"/>
        <end position="91"/>
    </location>
</feature>
<dbReference type="Pfam" id="PF06027">
    <property type="entry name" value="SLC35F"/>
    <property type="match status" value="1"/>
</dbReference>
<protein>
    <submittedName>
        <fullName evidence="8">(rape) hypothetical protein</fullName>
    </submittedName>
</protein>
<dbReference type="AlphaFoldDB" id="A0A816QG61"/>
<comment type="similarity">
    <text evidence="2">Belongs to the SLC35F solute transporter family.</text>
</comment>
<evidence type="ECO:0000256" key="5">
    <source>
        <dbReference type="ARBA" id="ARBA00022989"/>
    </source>
</evidence>
<feature type="transmembrane region" description="Helical" evidence="7">
    <location>
        <begin position="20"/>
        <end position="37"/>
    </location>
</feature>
<dbReference type="SUPFAM" id="SSF103481">
    <property type="entry name" value="Multidrug resistance efflux transporter EmrE"/>
    <property type="match status" value="1"/>
</dbReference>
<reference evidence="8" key="1">
    <citation type="submission" date="2021-01" db="EMBL/GenBank/DDBJ databases">
        <authorList>
            <consortium name="Genoscope - CEA"/>
            <person name="William W."/>
        </authorList>
    </citation>
    <scope>NUCLEOTIDE SEQUENCE</scope>
</reference>
<feature type="transmembrane region" description="Helical" evidence="7">
    <location>
        <begin position="98"/>
        <end position="116"/>
    </location>
</feature>
<keyword evidence="5 7" id="KW-1133">Transmembrane helix</keyword>
<keyword evidence="6 7" id="KW-0472">Membrane</keyword>
<evidence type="ECO:0000256" key="2">
    <source>
        <dbReference type="ARBA" id="ARBA00007863"/>
    </source>
</evidence>
<evidence type="ECO:0000313" key="8">
    <source>
        <dbReference type="EMBL" id="CAF2059577.1"/>
    </source>
</evidence>
<keyword evidence="4 7" id="KW-0812">Transmembrane</keyword>
<dbReference type="InterPro" id="IPR037185">
    <property type="entry name" value="EmrE-like"/>
</dbReference>
<feature type="transmembrane region" description="Helical" evidence="7">
    <location>
        <begin position="136"/>
        <end position="153"/>
    </location>
</feature>
<dbReference type="PANTHER" id="PTHR14233">
    <property type="entry name" value="DUF914-RELATED"/>
    <property type="match status" value="1"/>
</dbReference>
<name>A0A816QG61_BRANA</name>
<proteinExistence type="inferred from homology"/>
<dbReference type="GO" id="GO:0022857">
    <property type="term" value="F:transmembrane transporter activity"/>
    <property type="evidence" value="ECO:0007669"/>
    <property type="project" value="InterPro"/>
</dbReference>
<organism evidence="8">
    <name type="scientific">Brassica napus</name>
    <name type="common">Rape</name>
    <dbReference type="NCBI Taxonomy" id="3708"/>
    <lineage>
        <taxon>Eukaryota</taxon>
        <taxon>Viridiplantae</taxon>
        <taxon>Streptophyta</taxon>
        <taxon>Embryophyta</taxon>
        <taxon>Tracheophyta</taxon>
        <taxon>Spermatophyta</taxon>
        <taxon>Magnoliopsida</taxon>
        <taxon>eudicotyledons</taxon>
        <taxon>Gunneridae</taxon>
        <taxon>Pentapetalae</taxon>
        <taxon>rosids</taxon>
        <taxon>malvids</taxon>
        <taxon>Brassicales</taxon>
        <taxon>Brassicaceae</taxon>
        <taxon>Brassiceae</taxon>
        <taxon>Brassica</taxon>
    </lineage>
</organism>
<feature type="transmembrane region" description="Helical" evidence="7">
    <location>
        <begin position="277"/>
        <end position="299"/>
    </location>
</feature>
<dbReference type="PANTHER" id="PTHR14233:SF24">
    <property type="entry name" value="ANTHOCYANIN-RELATED MEMBRANE PROTEIN 2-RELATED"/>
    <property type="match status" value="1"/>
</dbReference>
<feature type="transmembrane region" description="Helical" evidence="7">
    <location>
        <begin position="222"/>
        <end position="242"/>
    </location>
</feature>
<evidence type="ECO:0000256" key="7">
    <source>
        <dbReference type="SAM" id="Phobius"/>
    </source>
</evidence>
<dbReference type="InterPro" id="IPR009262">
    <property type="entry name" value="SLC35_F1/F2/F6"/>
</dbReference>
<evidence type="ECO:0000256" key="1">
    <source>
        <dbReference type="ARBA" id="ARBA00004141"/>
    </source>
</evidence>
<gene>
    <name evidence="8" type="ORF">DARMORV10_C06P26070.1</name>
</gene>
<keyword evidence="3" id="KW-0813">Transport</keyword>
<evidence type="ECO:0000256" key="6">
    <source>
        <dbReference type="ARBA" id="ARBA00023136"/>
    </source>
</evidence>
<accession>A0A816QG61</accession>
<sequence>MAYKLRNLLGINAPTSQSFLGYVLLAIVYGSIMLYRSSVIKAKWYYYFLLALVDVERNFLVVKAFQNTSMTSVMLLDCWAIPCVLVLTWVFLKTRYSLMKISGVVVCILGVVMVVFSDVHVGDRSGGRDPVKGDFLVIAAATLYAISNTRIFFVKKADRVELMSFVGLFGAIIGAIQISIFERDALTAIHWSTWAVSFTALNFCYSETFSFRKTNSNTNGTAMFTLSLLTSDMWAVLIRIFAYHEKVDWLYYLAFATTAIGLIIYSVYSLFSIFLQLHYMFFTSEISILNPLCSLYVIVEVECTRMSGSASETVGENEDEKLEFCIIQMT</sequence>
<comment type="subcellular location">
    <subcellularLocation>
        <location evidence="1">Membrane</location>
        <topology evidence="1">Multi-pass membrane protein</topology>
    </subcellularLocation>
</comment>
<dbReference type="Proteomes" id="UP001295469">
    <property type="component" value="Chromosome C06"/>
</dbReference>
<feature type="transmembrane region" description="Helical" evidence="7">
    <location>
        <begin position="249"/>
        <end position="271"/>
    </location>
</feature>
<evidence type="ECO:0000256" key="4">
    <source>
        <dbReference type="ARBA" id="ARBA00022692"/>
    </source>
</evidence>
<dbReference type="InterPro" id="IPR052221">
    <property type="entry name" value="SLC35F_Transporter"/>
</dbReference>
<dbReference type="EMBL" id="HG994370">
    <property type="protein sequence ID" value="CAF2059577.1"/>
    <property type="molecule type" value="Genomic_DNA"/>
</dbReference>
<evidence type="ECO:0000256" key="3">
    <source>
        <dbReference type="ARBA" id="ARBA00022448"/>
    </source>
</evidence>
<feature type="transmembrane region" description="Helical" evidence="7">
    <location>
        <begin position="160"/>
        <end position="181"/>
    </location>
</feature>
<dbReference type="GO" id="GO:0016020">
    <property type="term" value="C:membrane"/>
    <property type="evidence" value="ECO:0007669"/>
    <property type="project" value="UniProtKB-SubCell"/>
</dbReference>